<accession>A0ABD1QPR8</accession>
<name>A0ABD1QPR8_9LAMI</name>
<evidence type="ECO:0000313" key="2">
    <source>
        <dbReference type="Proteomes" id="UP001604277"/>
    </source>
</evidence>
<gene>
    <name evidence="1" type="ORF">Fot_46990</name>
</gene>
<reference evidence="2" key="1">
    <citation type="submission" date="2024-07" db="EMBL/GenBank/DDBJ databases">
        <title>Two chromosome-level genome assemblies of Korean endemic species Abeliophyllum distichum and Forsythia ovata (Oleaceae).</title>
        <authorList>
            <person name="Jang H."/>
        </authorList>
    </citation>
    <scope>NUCLEOTIDE SEQUENCE [LARGE SCALE GENOMIC DNA]</scope>
</reference>
<protein>
    <submittedName>
        <fullName evidence="1">ARM repeat superfamily protein</fullName>
    </submittedName>
</protein>
<dbReference type="PANTHER" id="PTHR46043:SF9">
    <property type="entry name" value="ARM REPEAT SUPERFAMILY PROTEIN"/>
    <property type="match status" value="1"/>
</dbReference>
<comment type="caution">
    <text evidence="1">The sequence shown here is derived from an EMBL/GenBank/DDBJ whole genome shotgun (WGS) entry which is preliminary data.</text>
</comment>
<dbReference type="EMBL" id="JBFOLJ010000014">
    <property type="protein sequence ID" value="KAL2477976.1"/>
    <property type="molecule type" value="Genomic_DNA"/>
</dbReference>
<proteinExistence type="predicted"/>
<dbReference type="InterPro" id="IPR011989">
    <property type="entry name" value="ARM-like"/>
</dbReference>
<dbReference type="PANTHER" id="PTHR46043">
    <property type="entry name" value="ARM REPEAT SUPERFAMILY PROTEIN"/>
    <property type="match status" value="1"/>
</dbReference>
<keyword evidence="2" id="KW-1185">Reference proteome</keyword>
<sequence length="205" mass="22199">MKDDEKNVLAVLGRSNIAALVQLLTATSPRIREKLESREGYDFSPEVVHVSRNSRSIVGRGGVRPLIEICQTGDSVMQADAACTLKDISAVPEVRPAVSEEGIIKVMINLLDCGALLRSKEYAADCLQNLTLSNDNLRRCVISEGGIRSLLDYLVGPLPQESADGALRNLVGVISVDVLVSLGLLPRLVHVLKSGLLVHRKQQPQ</sequence>
<evidence type="ECO:0000313" key="1">
    <source>
        <dbReference type="EMBL" id="KAL2477976.1"/>
    </source>
</evidence>
<organism evidence="1 2">
    <name type="scientific">Forsythia ovata</name>
    <dbReference type="NCBI Taxonomy" id="205694"/>
    <lineage>
        <taxon>Eukaryota</taxon>
        <taxon>Viridiplantae</taxon>
        <taxon>Streptophyta</taxon>
        <taxon>Embryophyta</taxon>
        <taxon>Tracheophyta</taxon>
        <taxon>Spermatophyta</taxon>
        <taxon>Magnoliopsida</taxon>
        <taxon>eudicotyledons</taxon>
        <taxon>Gunneridae</taxon>
        <taxon>Pentapetalae</taxon>
        <taxon>asterids</taxon>
        <taxon>lamiids</taxon>
        <taxon>Lamiales</taxon>
        <taxon>Oleaceae</taxon>
        <taxon>Forsythieae</taxon>
        <taxon>Forsythia</taxon>
    </lineage>
</organism>
<dbReference type="AlphaFoldDB" id="A0ABD1QPR8"/>
<dbReference type="Proteomes" id="UP001604277">
    <property type="component" value="Unassembled WGS sequence"/>
</dbReference>
<dbReference type="InterPro" id="IPR016024">
    <property type="entry name" value="ARM-type_fold"/>
</dbReference>
<dbReference type="SUPFAM" id="SSF48371">
    <property type="entry name" value="ARM repeat"/>
    <property type="match status" value="1"/>
</dbReference>
<dbReference type="Gene3D" id="1.25.10.10">
    <property type="entry name" value="Leucine-rich Repeat Variant"/>
    <property type="match status" value="1"/>
</dbReference>